<proteinExistence type="predicted"/>
<evidence type="ECO:0000256" key="6">
    <source>
        <dbReference type="ARBA" id="ARBA00022741"/>
    </source>
</evidence>
<comment type="caution">
    <text evidence="19">The sequence shown here is derived from an EMBL/GenBank/DDBJ whole genome shotgun (WGS) entry which is preliminary data.</text>
</comment>
<feature type="domain" description="Sigma-54 factor interaction" evidence="17">
    <location>
        <begin position="143"/>
        <end position="372"/>
    </location>
</feature>
<evidence type="ECO:0000256" key="5">
    <source>
        <dbReference type="ARBA" id="ARBA00022553"/>
    </source>
</evidence>
<dbReference type="PROSITE" id="PS50110">
    <property type="entry name" value="RESPONSE_REGULATORY"/>
    <property type="match status" value="1"/>
</dbReference>
<comment type="subcellular location">
    <subcellularLocation>
        <location evidence="1 15">Cytoplasm</location>
    </subcellularLocation>
</comment>
<dbReference type="AlphaFoldDB" id="A0A937HZH2"/>
<accession>A0A937HZH2</accession>
<organism evidence="19 20">
    <name type="scientific">SAR86 cluster bacterium</name>
    <dbReference type="NCBI Taxonomy" id="2030880"/>
    <lineage>
        <taxon>Bacteria</taxon>
        <taxon>Pseudomonadati</taxon>
        <taxon>Pseudomonadota</taxon>
        <taxon>Gammaproteobacteria</taxon>
        <taxon>SAR86 cluster</taxon>
    </lineage>
</organism>
<dbReference type="NCBIfam" id="TIGR01818">
    <property type="entry name" value="ntrC"/>
    <property type="match status" value="1"/>
</dbReference>
<evidence type="ECO:0000259" key="17">
    <source>
        <dbReference type="PROSITE" id="PS50045"/>
    </source>
</evidence>
<dbReference type="InterPro" id="IPR002197">
    <property type="entry name" value="HTH_Fis"/>
</dbReference>
<evidence type="ECO:0000313" key="20">
    <source>
        <dbReference type="Proteomes" id="UP000744438"/>
    </source>
</evidence>
<dbReference type="SMART" id="SM00448">
    <property type="entry name" value="REC"/>
    <property type="match status" value="1"/>
</dbReference>
<dbReference type="InterPro" id="IPR003593">
    <property type="entry name" value="AAA+_ATPase"/>
</dbReference>
<dbReference type="InterPro" id="IPR010114">
    <property type="entry name" value="Transcript_reg_NtrC"/>
</dbReference>
<keyword evidence="7 15" id="KW-0067">ATP-binding</keyword>
<dbReference type="InterPro" id="IPR011006">
    <property type="entry name" value="CheY-like_superfamily"/>
</dbReference>
<dbReference type="Proteomes" id="UP000744438">
    <property type="component" value="Unassembled WGS sequence"/>
</dbReference>
<dbReference type="GO" id="GO:0006355">
    <property type="term" value="P:regulation of DNA-templated transcription"/>
    <property type="evidence" value="ECO:0007669"/>
    <property type="project" value="InterPro"/>
</dbReference>
<evidence type="ECO:0000256" key="11">
    <source>
        <dbReference type="ARBA" id="ARBA00023159"/>
    </source>
</evidence>
<evidence type="ECO:0000256" key="7">
    <source>
        <dbReference type="ARBA" id="ARBA00022840"/>
    </source>
</evidence>
<dbReference type="PANTHER" id="PTHR32071:SF95">
    <property type="entry name" value="DNA-BINDING TRANSCRIPTIONAL REGULATOR NTRC"/>
    <property type="match status" value="1"/>
</dbReference>
<dbReference type="Pfam" id="PF00158">
    <property type="entry name" value="Sigma54_activat"/>
    <property type="match status" value="1"/>
</dbReference>
<dbReference type="FunFam" id="3.40.50.300:FF:000006">
    <property type="entry name" value="DNA-binding transcriptional regulator NtrC"/>
    <property type="match status" value="1"/>
</dbReference>
<dbReference type="InterPro" id="IPR025662">
    <property type="entry name" value="Sigma_54_int_dom_ATP-bd_1"/>
</dbReference>
<dbReference type="GO" id="GO:0000156">
    <property type="term" value="F:phosphorelay response regulator activity"/>
    <property type="evidence" value="ECO:0007669"/>
    <property type="project" value="UniProtKB-UniRule"/>
</dbReference>
<keyword evidence="12 15" id="KW-0804">Transcription</keyword>
<evidence type="ECO:0000256" key="16">
    <source>
        <dbReference type="SAM" id="Coils"/>
    </source>
</evidence>
<evidence type="ECO:0000256" key="9">
    <source>
        <dbReference type="ARBA" id="ARBA00023015"/>
    </source>
</evidence>
<keyword evidence="6 15" id="KW-0547">Nucleotide-binding</keyword>
<dbReference type="InterPro" id="IPR009057">
    <property type="entry name" value="Homeodomain-like_sf"/>
</dbReference>
<evidence type="ECO:0000256" key="4">
    <source>
        <dbReference type="ARBA" id="ARBA00022491"/>
    </source>
</evidence>
<evidence type="ECO:0000256" key="8">
    <source>
        <dbReference type="ARBA" id="ARBA00023012"/>
    </source>
</evidence>
<dbReference type="InterPro" id="IPR027417">
    <property type="entry name" value="P-loop_NTPase"/>
</dbReference>
<dbReference type="Gene3D" id="3.40.50.2300">
    <property type="match status" value="1"/>
</dbReference>
<sequence>MAKNKKIWIADDDESIRFVLESGLSEAGFNVSTFEDGNEVVNKLDIESPHLLLTDLKMPGRDGMDLLETFRNEHQKIPIIIMTAHSDLDTTVEAFEAGAWDYIAKPFDLNTAIEKINKAISEKKNVQKKLTEKEEISLRAGKILGKSPAMQDLFNSIGKLSHSDSTVLLVGESGTGKELVSQAIFEHSDRSNKKLISLNVADIPVELLESELFGHEKGAFKGAGDQRIGRFEQADKGTLFLDEVGDMPLETQTRIIRVLSSGEFYRIGGNSPIKVDVRIIAATNQNLEEKVRNGSFREDLYHRLNVIKINLPPLRDRKEDILLLTSYFLKKFSEEAKIKVKVLSKEVEELFENLIWPGNVLQLQNVCQSLTLLSSGQEISISDITKDLSLQRKGPEMSWSDMLESWASKKLLKGDDHILNSATPIFEGTMIKAALKVTKGKKSEAAKLLGWGRNTLARKITELDL</sequence>
<dbReference type="SUPFAM" id="SSF52540">
    <property type="entry name" value="P-loop containing nucleoside triphosphate hydrolases"/>
    <property type="match status" value="1"/>
</dbReference>
<feature type="coiled-coil region" evidence="16">
    <location>
        <begin position="109"/>
        <end position="136"/>
    </location>
</feature>
<evidence type="ECO:0000259" key="18">
    <source>
        <dbReference type="PROSITE" id="PS50110"/>
    </source>
</evidence>
<evidence type="ECO:0000256" key="15">
    <source>
        <dbReference type="RuleBase" id="RU365013"/>
    </source>
</evidence>
<dbReference type="SUPFAM" id="SSF52172">
    <property type="entry name" value="CheY-like"/>
    <property type="match status" value="1"/>
</dbReference>
<dbReference type="Pfam" id="PF25601">
    <property type="entry name" value="AAA_lid_14"/>
    <property type="match status" value="1"/>
</dbReference>
<evidence type="ECO:0000256" key="3">
    <source>
        <dbReference type="ARBA" id="ARBA00022490"/>
    </source>
</evidence>
<dbReference type="PANTHER" id="PTHR32071">
    <property type="entry name" value="TRANSCRIPTIONAL REGULATORY PROTEIN"/>
    <property type="match status" value="1"/>
</dbReference>
<dbReference type="Gene3D" id="1.10.8.60">
    <property type="match status" value="1"/>
</dbReference>
<evidence type="ECO:0000256" key="12">
    <source>
        <dbReference type="ARBA" id="ARBA00023163"/>
    </source>
</evidence>
<evidence type="ECO:0000256" key="13">
    <source>
        <dbReference type="ARBA" id="ARBA00023231"/>
    </source>
</evidence>
<dbReference type="GO" id="GO:0043565">
    <property type="term" value="F:sequence-specific DNA binding"/>
    <property type="evidence" value="ECO:0007669"/>
    <property type="project" value="InterPro"/>
</dbReference>
<dbReference type="Gene3D" id="1.10.10.60">
    <property type="entry name" value="Homeodomain-like"/>
    <property type="match status" value="1"/>
</dbReference>
<keyword evidence="16" id="KW-0175">Coiled coil</keyword>
<protein>
    <recommendedName>
        <fullName evidence="2 15">DNA-binding transcriptional regulator NtrC</fullName>
    </recommendedName>
    <alternativeName>
        <fullName evidence="15">Nitrogen regulation protein NR(I)</fullName>
    </alternativeName>
</protein>
<comment type="function">
    <text evidence="15">Member of the two-component regulatory system NtrB/NtrC, which controls expression of the nitrogen-regulated (ntr) genes in response to nitrogen limitation. Phosphorylated NtrC binds directly to DNA and stimulates the formation of open promoter-sigma54-RNA polymerase complexes.</text>
</comment>
<dbReference type="InterPro" id="IPR001789">
    <property type="entry name" value="Sig_transdc_resp-reg_receiver"/>
</dbReference>
<keyword evidence="4 15" id="KW-0678">Repressor</keyword>
<dbReference type="Pfam" id="PF00072">
    <property type="entry name" value="Response_reg"/>
    <property type="match status" value="1"/>
</dbReference>
<name>A0A937HZH2_9GAMM</name>
<keyword evidence="13 15" id="KW-0535">Nitrogen fixation</keyword>
<dbReference type="PROSITE" id="PS00676">
    <property type="entry name" value="SIGMA54_INTERACT_2"/>
    <property type="match status" value="1"/>
</dbReference>
<keyword evidence="3 15" id="KW-0963">Cytoplasm</keyword>
<dbReference type="EMBL" id="JADHQC010000004">
    <property type="protein sequence ID" value="MBL6811559.1"/>
    <property type="molecule type" value="Genomic_DNA"/>
</dbReference>
<evidence type="ECO:0000313" key="19">
    <source>
        <dbReference type="EMBL" id="MBL6811559.1"/>
    </source>
</evidence>
<evidence type="ECO:0000256" key="1">
    <source>
        <dbReference type="ARBA" id="ARBA00004496"/>
    </source>
</evidence>
<keyword evidence="8 15" id="KW-0902">Two-component regulatory system</keyword>
<dbReference type="Gene3D" id="3.40.50.300">
    <property type="entry name" value="P-loop containing nucleotide triphosphate hydrolases"/>
    <property type="match status" value="1"/>
</dbReference>
<dbReference type="CDD" id="cd00009">
    <property type="entry name" value="AAA"/>
    <property type="match status" value="1"/>
</dbReference>
<dbReference type="PROSITE" id="PS50045">
    <property type="entry name" value="SIGMA54_INTERACT_4"/>
    <property type="match status" value="1"/>
</dbReference>
<dbReference type="SMART" id="SM00382">
    <property type="entry name" value="AAA"/>
    <property type="match status" value="1"/>
</dbReference>
<dbReference type="PROSITE" id="PS00675">
    <property type="entry name" value="SIGMA54_INTERACT_1"/>
    <property type="match status" value="1"/>
</dbReference>
<dbReference type="GO" id="GO:0005524">
    <property type="term" value="F:ATP binding"/>
    <property type="evidence" value="ECO:0007669"/>
    <property type="project" value="UniProtKB-KW"/>
</dbReference>
<reference evidence="19" key="1">
    <citation type="submission" date="2020-10" db="EMBL/GenBank/DDBJ databases">
        <title>Microbiome of the Black Sea water column analyzed by genome centric metagenomics.</title>
        <authorList>
            <person name="Cabello-Yeves P.J."/>
            <person name="Callieri C."/>
            <person name="Picazo A."/>
            <person name="Mehrshad M."/>
            <person name="Haro-Moreno J.M."/>
            <person name="Roda-Garcia J."/>
            <person name="Dzembekova N."/>
            <person name="Slabakova V."/>
            <person name="Slabakova N."/>
            <person name="Moncheva S."/>
            <person name="Rodriguez-Valera F."/>
        </authorList>
    </citation>
    <scope>NUCLEOTIDE SEQUENCE</scope>
    <source>
        <strain evidence="19">BS307-5m-G49</strain>
    </source>
</reference>
<dbReference type="InterPro" id="IPR002078">
    <property type="entry name" value="Sigma_54_int"/>
</dbReference>
<dbReference type="InterPro" id="IPR025943">
    <property type="entry name" value="Sigma_54_int_dom_ATP-bd_2"/>
</dbReference>
<evidence type="ECO:0000256" key="14">
    <source>
        <dbReference type="PROSITE-ProRule" id="PRU00169"/>
    </source>
</evidence>
<dbReference type="Pfam" id="PF02954">
    <property type="entry name" value="HTH_8"/>
    <property type="match status" value="1"/>
</dbReference>
<feature type="domain" description="Response regulatory" evidence="18">
    <location>
        <begin position="6"/>
        <end position="120"/>
    </location>
</feature>
<evidence type="ECO:0000256" key="10">
    <source>
        <dbReference type="ARBA" id="ARBA00023125"/>
    </source>
</evidence>
<dbReference type="PRINTS" id="PR01590">
    <property type="entry name" value="HTHFIS"/>
</dbReference>
<dbReference type="SUPFAM" id="SSF46689">
    <property type="entry name" value="Homeodomain-like"/>
    <property type="match status" value="1"/>
</dbReference>
<dbReference type="GO" id="GO:0006808">
    <property type="term" value="P:regulation of nitrogen utilization"/>
    <property type="evidence" value="ECO:0007669"/>
    <property type="project" value="UniProtKB-UniRule"/>
</dbReference>
<dbReference type="InterPro" id="IPR058031">
    <property type="entry name" value="AAA_lid_NorR"/>
</dbReference>
<keyword evidence="11 15" id="KW-0010">Activator</keyword>
<keyword evidence="9 15" id="KW-0805">Transcription regulation</keyword>
<dbReference type="FunFam" id="3.40.50.2300:FF:000018">
    <property type="entry name" value="DNA-binding transcriptional regulator NtrC"/>
    <property type="match status" value="1"/>
</dbReference>
<dbReference type="GO" id="GO:0005737">
    <property type="term" value="C:cytoplasm"/>
    <property type="evidence" value="ECO:0007669"/>
    <property type="project" value="UniProtKB-SubCell"/>
</dbReference>
<keyword evidence="10 15" id="KW-0238">DNA-binding</keyword>
<feature type="modified residue" description="4-aspartylphosphate" evidence="14">
    <location>
        <position position="55"/>
    </location>
</feature>
<evidence type="ECO:0000256" key="2">
    <source>
        <dbReference type="ARBA" id="ARBA00019059"/>
    </source>
</evidence>
<keyword evidence="5 14" id="KW-0597">Phosphoprotein</keyword>
<gene>
    <name evidence="15 19" type="primary">ntrC</name>
    <name evidence="19" type="ORF">ISQ63_01590</name>
</gene>